<gene>
    <name evidence="2" type="ORF">AVDCRST_MAG91-853</name>
</gene>
<reference evidence="2" key="1">
    <citation type="submission" date="2020-02" db="EMBL/GenBank/DDBJ databases">
        <authorList>
            <person name="Meier V. D."/>
        </authorList>
    </citation>
    <scope>NUCLEOTIDE SEQUENCE</scope>
    <source>
        <strain evidence="2">AVDCRST_MAG91</strain>
    </source>
</reference>
<name>A0A6J4SFJ7_9SPHN</name>
<keyword evidence="1" id="KW-0812">Transmembrane</keyword>
<keyword evidence="1" id="KW-1133">Transmembrane helix</keyword>
<dbReference type="AlphaFoldDB" id="A0A6J4SFJ7"/>
<feature type="transmembrane region" description="Helical" evidence="1">
    <location>
        <begin position="90"/>
        <end position="111"/>
    </location>
</feature>
<evidence type="ECO:0000256" key="1">
    <source>
        <dbReference type="SAM" id="Phobius"/>
    </source>
</evidence>
<proteinExistence type="predicted"/>
<organism evidence="2">
    <name type="scientific">uncultured Sphingomonadaceae bacterium</name>
    <dbReference type="NCBI Taxonomy" id="169976"/>
    <lineage>
        <taxon>Bacteria</taxon>
        <taxon>Pseudomonadati</taxon>
        <taxon>Pseudomonadota</taxon>
        <taxon>Alphaproteobacteria</taxon>
        <taxon>Sphingomonadales</taxon>
        <taxon>Sphingomonadaceae</taxon>
        <taxon>environmental samples</taxon>
    </lineage>
</organism>
<accession>A0A6J4SFJ7</accession>
<dbReference type="EMBL" id="CADCVX010000193">
    <property type="protein sequence ID" value="CAA9497110.1"/>
    <property type="molecule type" value="Genomic_DNA"/>
</dbReference>
<keyword evidence="1" id="KW-0472">Membrane</keyword>
<evidence type="ECO:0000313" key="2">
    <source>
        <dbReference type="EMBL" id="CAA9497110.1"/>
    </source>
</evidence>
<sequence>MSAERNRSSSMMRYPPVLSAADWKRDMIPQFEALSRRIGRFPIETPAAALAAAAVALAALALPDWRFENAITASGLPAIMPAAQPPLGQAARLLVALLLAGVSFAAVWFGLRALDRKPVDDAFPAFRAADFHPDAPRRRPILAGAEFGAPVVDLPPIETHGARRNPIVDSLPSFLTPQPPEIGNFVPEPVISSEPQDADFEELEEDWDTNDAVMTDASTDSDDLPNLMARLETGLARIGSIPRPGPASAAREQLSRALEELDRASARGR</sequence>
<protein>
    <submittedName>
        <fullName evidence="2">Uncharacterized protein</fullName>
    </submittedName>
</protein>